<evidence type="ECO:0000313" key="2">
    <source>
        <dbReference type="EMBL" id="RXH57371.1"/>
    </source>
</evidence>
<feature type="compositionally biased region" description="Basic and acidic residues" evidence="1">
    <location>
        <begin position="15"/>
        <end position="25"/>
    </location>
</feature>
<gene>
    <name evidence="2" type="ORF">GRAN_0681</name>
</gene>
<comment type="caution">
    <text evidence="2">The sequence shown here is derived from an EMBL/GenBank/DDBJ whole genome shotgun (WGS) entry which is preliminary data.</text>
</comment>
<dbReference type="AlphaFoldDB" id="A0A4Q0T702"/>
<organism evidence="2 3">
    <name type="scientific">Granulicella sibirica</name>
    <dbReference type="NCBI Taxonomy" id="2479048"/>
    <lineage>
        <taxon>Bacteria</taxon>
        <taxon>Pseudomonadati</taxon>
        <taxon>Acidobacteriota</taxon>
        <taxon>Terriglobia</taxon>
        <taxon>Terriglobales</taxon>
        <taxon>Acidobacteriaceae</taxon>
        <taxon>Granulicella</taxon>
    </lineage>
</organism>
<sequence>MASVREVQTRYVEARADQIAKDPDGATRWPKGRNDLGPTCAIENSQIFFRRKSAHVCSLPIFPAMPDMRPHGLTTKFARRRQF</sequence>
<name>A0A4Q0T702_9BACT</name>
<dbReference type="Proteomes" id="UP000289437">
    <property type="component" value="Unassembled WGS sequence"/>
</dbReference>
<accession>A0A4Q0T702</accession>
<dbReference type="EMBL" id="RDSM01000001">
    <property type="protein sequence ID" value="RXH57371.1"/>
    <property type="molecule type" value="Genomic_DNA"/>
</dbReference>
<reference evidence="2 3" key="1">
    <citation type="submission" date="2018-11" db="EMBL/GenBank/DDBJ databases">
        <authorList>
            <person name="Mardanov A.V."/>
            <person name="Ravin N.V."/>
            <person name="Dedysh S.N."/>
        </authorList>
    </citation>
    <scope>NUCLEOTIDE SEQUENCE [LARGE SCALE GENOMIC DNA]</scope>
    <source>
        <strain evidence="2 3">AF10</strain>
    </source>
</reference>
<keyword evidence="3" id="KW-1185">Reference proteome</keyword>
<protein>
    <submittedName>
        <fullName evidence="2">Uncharacterized protein</fullName>
    </submittedName>
</protein>
<reference evidence="3" key="2">
    <citation type="submission" date="2019-02" db="EMBL/GenBank/DDBJ databases">
        <title>Granulicella sibirica sp. nov., a psychrotolerant acidobacterium isolated from an organic soil layer in forested tundra, West Siberia.</title>
        <authorList>
            <person name="Oshkin I.Y."/>
            <person name="Kulichevskaya I.S."/>
            <person name="Rijpstra W.I.C."/>
            <person name="Sinninghe Damste J.S."/>
            <person name="Rakitin A.L."/>
            <person name="Ravin N.V."/>
            <person name="Dedysh S.N."/>
        </authorList>
    </citation>
    <scope>NUCLEOTIDE SEQUENCE [LARGE SCALE GENOMIC DNA]</scope>
    <source>
        <strain evidence="3">AF10</strain>
    </source>
</reference>
<evidence type="ECO:0000256" key="1">
    <source>
        <dbReference type="SAM" id="MobiDB-lite"/>
    </source>
</evidence>
<proteinExistence type="predicted"/>
<evidence type="ECO:0000313" key="3">
    <source>
        <dbReference type="Proteomes" id="UP000289437"/>
    </source>
</evidence>
<feature type="region of interest" description="Disordered" evidence="1">
    <location>
        <begin position="15"/>
        <end position="36"/>
    </location>
</feature>